<reference evidence="2 3" key="1">
    <citation type="submission" date="2020-08" db="EMBL/GenBank/DDBJ databases">
        <title>Genomic Encyclopedia of Type Strains, Phase IV (KMG-IV): sequencing the most valuable type-strain genomes for metagenomic binning, comparative biology and taxonomic classification.</title>
        <authorList>
            <person name="Goeker M."/>
        </authorList>
    </citation>
    <scope>NUCLEOTIDE SEQUENCE [LARGE SCALE GENOMIC DNA]</scope>
    <source>
        <strain evidence="2 3">DSM 27939</strain>
    </source>
</reference>
<dbReference type="AlphaFoldDB" id="A0A7W8NDB2"/>
<evidence type="ECO:0000313" key="2">
    <source>
        <dbReference type="EMBL" id="MBB5363059.1"/>
    </source>
</evidence>
<dbReference type="EMBL" id="JACHFL010000004">
    <property type="protein sequence ID" value="MBB5363059.1"/>
    <property type="molecule type" value="Genomic_DNA"/>
</dbReference>
<feature type="coiled-coil region" evidence="1">
    <location>
        <begin position="76"/>
        <end position="110"/>
    </location>
</feature>
<gene>
    <name evidence="2" type="ORF">HNQ08_002157</name>
</gene>
<evidence type="ECO:0000313" key="3">
    <source>
        <dbReference type="Proteomes" id="UP000552709"/>
    </source>
</evidence>
<comment type="caution">
    <text evidence="2">The sequence shown here is derived from an EMBL/GenBank/DDBJ whole genome shotgun (WGS) entry which is preliminary data.</text>
</comment>
<keyword evidence="1" id="KW-0175">Coiled coil</keyword>
<dbReference type="RefSeq" id="WP_184131233.1">
    <property type="nucleotide sequence ID" value="NZ_JACHFL010000004.1"/>
</dbReference>
<name>A0A7W8NDB2_9DEIO</name>
<keyword evidence="3" id="KW-1185">Reference proteome</keyword>
<dbReference type="Proteomes" id="UP000552709">
    <property type="component" value="Unassembled WGS sequence"/>
</dbReference>
<evidence type="ECO:0000256" key="1">
    <source>
        <dbReference type="SAM" id="Coils"/>
    </source>
</evidence>
<sequence length="138" mass="15420">MKPTVDDLRQLLDLPEQIAAQERQINGMKSDKAKRARELEALEARHRIRISKEGGYTNAEDRKAALTIALEDDLKYAGITDRLDQLNGTIRAAEAQRDLLRRKRAGLQVQAGLHIVGRLDELVKDKDIVAAVGGKWLA</sequence>
<organism evidence="2 3">
    <name type="scientific">Deinococcus humi</name>
    <dbReference type="NCBI Taxonomy" id="662880"/>
    <lineage>
        <taxon>Bacteria</taxon>
        <taxon>Thermotogati</taxon>
        <taxon>Deinococcota</taxon>
        <taxon>Deinococci</taxon>
        <taxon>Deinococcales</taxon>
        <taxon>Deinococcaceae</taxon>
        <taxon>Deinococcus</taxon>
    </lineage>
</organism>
<proteinExistence type="predicted"/>
<accession>A0A7W8NDB2</accession>
<protein>
    <submittedName>
        <fullName evidence="2">Uncharacterized protein</fullName>
    </submittedName>
</protein>